<evidence type="ECO:0000256" key="2">
    <source>
        <dbReference type="ARBA" id="ARBA00022737"/>
    </source>
</evidence>
<dbReference type="Proteomes" id="UP001204376">
    <property type="component" value="Unassembled WGS sequence"/>
</dbReference>
<dbReference type="RefSeq" id="WP_256536545.1">
    <property type="nucleotide sequence ID" value="NZ_JANHOH010000001.1"/>
</dbReference>
<accession>A0ABT1SVF4</accession>
<dbReference type="EMBL" id="JANHOH010000001">
    <property type="protein sequence ID" value="MCQ6956327.1"/>
    <property type="molecule type" value="Genomic_DNA"/>
</dbReference>
<dbReference type="PANTHER" id="PTHR23416">
    <property type="entry name" value="SIALIC ACID SYNTHASE-RELATED"/>
    <property type="match status" value="1"/>
</dbReference>
<dbReference type="InterPro" id="IPR018357">
    <property type="entry name" value="Hexapep_transf_CS"/>
</dbReference>
<dbReference type="InterPro" id="IPR011004">
    <property type="entry name" value="Trimer_LpxA-like_sf"/>
</dbReference>
<name>A0ABT1SVF4_9SPHI</name>
<sequence>MIRFLKSLRNLILRKIIYRRYQIGEGFYSGVRVRLWARQKIVIGRDFYIGRDSFIETDAVIGNNVIFANRVALIGKYDHHYQQIGVAIRHASQIRDKGYAWHGLNSLIVIEDDVWIGYNSTVLSGVKIGQGSIVAAGSVVVSDIEPYSIYGGVPARKIKDRFDTTEDLTAHVNLYEQRYPAKA</sequence>
<dbReference type="GO" id="GO:0016746">
    <property type="term" value="F:acyltransferase activity"/>
    <property type="evidence" value="ECO:0007669"/>
    <property type="project" value="UniProtKB-KW"/>
</dbReference>
<evidence type="ECO:0000256" key="3">
    <source>
        <dbReference type="ARBA" id="ARBA00023315"/>
    </source>
</evidence>
<keyword evidence="5" id="KW-1185">Reference proteome</keyword>
<protein>
    <submittedName>
        <fullName evidence="4">Acyltransferase</fullName>
    </submittedName>
</protein>
<dbReference type="Pfam" id="PF00132">
    <property type="entry name" value="Hexapep"/>
    <property type="match status" value="1"/>
</dbReference>
<reference evidence="4 5" key="1">
    <citation type="submission" date="2022-07" db="EMBL/GenBank/DDBJ databases">
        <title>Mucilaginibacter sp. JC4.</title>
        <authorList>
            <person name="Le V."/>
            <person name="Ko S.-R."/>
            <person name="Ahn C.-Y."/>
            <person name="Oh H.-M."/>
        </authorList>
    </citation>
    <scope>NUCLEOTIDE SEQUENCE [LARGE SCALE GENOMIC DNA]</scope>
    <source>
        <strain evidence="4 5">JC4</strain>
    </source>
</reference>
<evidence type="ECO:0000256" key="1">
    <source>
        <dbReference type="ARBA" id="ARBA00022679"/>
    </source>
</evidence>
<comment type="caution">
    <text evidence="4">The sequence shown here is derived from an EMBL/GenBank/DDBJ whole genome shotgun (WGS) entry which is preliminary data.</text>
</comment>
<dbReference type="CDD" id="cd04647">
    <property type="entry name" value="LbH_MAT_like"/>
    <property type="match status" value="1"/>
</dbReference>
<evidence type="ECO:0000313" key="5">
    <source>
        <dbReference type="Proteomes" id="UP001204376"/>
    </source>
</evidence>
<gene>
    <name evidence="4" type="ORF">NPE20_00065</name>
</gene>
<keyword evidence="3 4" id="KW-0012">Acyltransferase</keyword>
<dbReference type="InterPro" id="IPR001451">
    <property type="entry name" value="Hexapep"/>
</dbReference>
<dbReference type="PANTHER" id="PTHR23416:SF78">
    <property type="entry name" value="LIPOPOLYSACCHARIDE BIOSYNTHESIS O-ACETYL TRANSFERASE WBBJ-RELATED"/>
    <property type="match status" value="1"/>
</dbReference>
<keyword evidence="1" id="KW-0808">Transferase</keyword>
<dbReference type="PROSITE" id="PS00101">
    <property type="entry name" value="HEXAPEP_TRANSFERASES"/>
    <property type="match status" value="1"/>
</dbReference>
<organism evidence="4 5">
    <name type="scientific">Mucilaginibacter aquariorum</name>
    <dbReference type="NCBI Taxonomy" id="2967225"/>
    <lineage>
        <taxon>Bacteria</taxon>
        <taxon>Pseudomonadati</taxon>
        <taxon>Bacteroidota</taxon>
        <taxon>Sphingobacteriia</taxon>
        <taxon>Sphingobacteriales</taxon>
        <taxon>Sphingobacteriaceae</taxon>
        <taxon>Mucilaginibacter</taxon>
    </lineage>
</organism>
<proteinExistence type="predicted"/>
<dbReference type="InterPro" id="IPR051159">
    <property type="entry name" value="Hexapeptide_acetyltransf"/>
</dbReference>
<keyword evidence="2" id="KW-0677">Repeat</keyword>
<evidence type="ECO:0000313" key="4">
    <source>
        <dbReference type="EMBL" id="MCQ6956327.1"/>
    </source>
</evidence>
<dbReference type="Gene3D" id="2.160.10.10">
    <property type="entry name" value="Hexapeptide repeat proteins"/>
    <property type="match status" value="1"/>
</dbReference>
<dbReference type="SUPFAM" id="SSF51161">
    <property type="entry name" value="Trimeric LpxA-like enzymes"/>
    <property type="match status" value="1"/>
</dbReference>